<dbReference type="SUPFAM" id="SSF82171">
    <property type="entry name" value="DPP6 N-terminal domain-like"/>
    <property type="match status" value="1"/>
</dbReference>
<proteinExistence type="predicted"/>
<evidence type="ECO:0000313" key="3">
    <source>
        <dbReference type="EMBL" id="POP54130.1"/>
    </source>
</evidence>
<dbReference type="OrthoDB" id="9803927at2"/>
<evidence type="ECO:0000259" key="2">
    <source>
        <dbReference type="Pfam" id="PF22494"/>
    </source>
</evidence>
<gene>
    <name evidence="3" type="ORF">C0068_02360</name>
</gene>
<dbReference type="InterPro" id="IPR055188">
    <property type="entry name" value="Choice_anch_I"/>
</dbReference>
<dbReference type="InterPro" id="IPR015943">
    <property type="entry name" value="WD40/YVTN_repeat-like_dom_sf"/>
</dbReference>
<dbReference type="NCBIfam" id="NF038117">
    <property type="entry name" value="choice_anch_I"/>
    <property type="match status" value="1"/>
</dbReference>
<dbReference type="PANTHER" id="PTHR46928">
    <property type="entry name" value="MESENCHYME-SPECIFIC CELL SURFACE GLYCOPROTEIN"/>
    <property type="match status" value="1"/>
</dbReference>
<dbReference type="Pfam" id="PF13449">
    <property type="entry name" value="Phytase-like"/>
    <property type="match status" value="1"/>
</dbReference>
<evidence type="ECO:0000259" key="1">
    <source>
        <dbReference type="Pfam" id="PF13449"/>
    </source>
</evidence>
<evidence type="ECO:0000313" key="4">
    <source>
        <dbReference type="Proteomes" id="UP000237222"/>
    </source>
</evidence>
<dbReference type="PANTHER" id="PTHR46928:SF1">
    <property type="entry name" value="MESENCHYME-SPECIFIC CELL SURFACE GLYCOPROTEIN"/>
    <property type="match status" value="1"/>
</dbReference>
<dbReference type="EMBL" id="PQGG01000007">
    <property type="protein sequence ID" value="POP54130.1"/>
    <property type="molecule type" value="Genomic_DNA"/>
</dbReference>
<dbReference type="InterPro" id="IPR027372">
    <property type="entry name" value="Phytase-like_dom"/>
</dbReference>
<dbReference type="AlphaFoldDB" id="A0A2S4HJQ0"/>
<sequence length="983" mass="103606">MTFFEPQNYLRSLKIMSFAVGVATIAACSGDGNNTSRFRGTEPNSRQFNITESLATVSFAGGSTLNLTESLGSGAFRPLNESNDVFYTVSDRGPTIDCADSQAAIGVANFCGASTGSIFALPSYVPKIVKWQLSGIGTELKLEQVEVINLKGSNGLELNGLPNNFTNALNEKAFDSSGIELQPTANGIDPEAIVKLDNGKYWIAEENGPSLLLVDVDGRVVQRQVPSGAANDLGGSNYTVSDSILPAIFSRRKIGRGIEALALSPDNEYLYFIMQSPLANPNNDTADNSRIVRIGKIQLNADGTPSAMVGEYLYKLDAASNYAIKSTNSGDLESNGDFVPQSEVTINEAIALAEDYLVVVEQARTVSKYFRINLANATNILGSAWDFVGTVPSLEEQENLVDTKFVTKQLGFDSLTTPLPTTITALVKNIEGLALLDSNFAVLLNDNQYGIYGEASIAAVAPIGSYVVQSAAPIEPSLDYADSASYKRSDAIFGSNAATAVATDSATGQMFVVNKQANSVDVWDISTPLTPPSNSSQLNLAAAASNAGVSIGAPKWVTIGGSYVAVAIDNVNPQANGIVALYSLADLSLEATYSVGASPKMLAFDGLSTRIVVANEGVPSNDYSSDPVGSISIIDITNGVDSPTITTIGFNDFNVGAGRAAELPAAVRIFGANNPSVAQDLEPEHLAVSLNNAKVFVTLQENNAVAVIDLDGLSIDRIIALGSKDFGVPGSELDVNDNGIIEIRTWDGVYGLYQPDGIAAYRFGNKNYFVTANEGKVRTNAVFNDAVRARDLDGFGQPEIDVGNPNYFAARDNNQLGRLFASNDAGDTDGDGDIDEISAFGARSFSIWSEEGVLMYDSGSDLAKISQAVVGAGFNDRDQASDDSGAEPKGVALLSSGNRIYAFISLERTGGIAIYDITSPLGVQFVQYVNNRDFANSNQGLGSGDIGADGITAFFLDGSAYLAVANAQTGNVRVIKVDSGVSQ</sequence>
<accession>A0A2S4HJQ0</accession>
<protein>
    <submittedName>
        <fullName evidence="3">Uncharacterized protein</fullName>
    </submittedName>
</protein>
<feature type="domain" description="Phytase-like" evidence="1">
    <location>
        <begin position="82"/>
        <end position="447"/>
    </location>
</feature>
<feature type="domain" description="Choice-of-anchor I" evidence="2">
    <location>
        <begin position="495"/>
        <end position="937"/>
    </location>
</feature>
<comment type="caution">
    <text evidence="3">The sequence shown here is derived from an EMBL/GenBank/DDBJ whole genome shotgun (WGS) entry which is preliminary data.</text>
</comment>
<dbReference type="SUPFAM" id="SSF75011">
    <property type="entry name" value="3-carboxy-cis,cis-mucoante lactonizing enzyme"/>
    <property type="match status" value="1"/>
</dbReference>
<dbReference type="Proteomes" id="UP000237222">
    <property type="component" value="Unassembled WGS sequence"/>
</dbReference>
<dbReference type="InterPro" id="IPR052956">
    <property type="entry name" value="Mesenchyme-surface_protein"/>
</dbReference>
<name>A0A2S4HJQ0_9GAMM</name>
<dbReference type="Gene3D" id="2.130.10.10">
    <property type="entry name" value="YVTN repeat-like/Quinoprotein amine dehydrogenase"/>
    <property type="match status" value="1"/>
</dbReference>
<reference evidence="3" key="1">
    <citation type="submission" date="2018-01" db="EMBL/GenBank/DDBJ databases">
        <authorList>
            <person name="Yu X.-D."/>
        </authorList>
    </citation>
    <scope>NUCLEOTIDE SEQUENCE</scope>
    <source>
        <strain evidence="3">ZX-21</strain>
    </source>
</reference>
<organism evidence="3 4">
    <name type="scientific">Zhongshania marina</name>
    <dbReference type="NCBI Taxonomy" id="2304603"/>
    <lineage>
        <taxon>Bacteria</taxon>
        <taxon>Pseudomonadati</taxon>
        <taxon>Pseudomonadota</taxon>
        <taxon>Gammaproteobacteria</taxon>
        <taxon>Cellvibrionales</taxon>
        <taxon>Spongiibacteraceae</taxon>
        <taxon>Zhongshania</taxon>
    </lineage>
</organism>
<dbReference type="Pfam" id="PF22494">
    <property type="entry name" value="choice_anch_I"/>
    <property type="match status" value="1"/>
</dbReference>
<dbReference type="RefSeq" id="WP_103682890.1">
    <property type="nucleotide sequence ID" value="NZ_PQGG01000007.1"/>
</dbReference>